<feature type="compositionally biased region" description="Basic residues" evidence="1">
    <location>
        <begin position="1"/>
        <end position="10"/>
    </location>
</feature>
<proteinExistence type="predicted"/>
<feature type="compositionally biased region" description="Pro residues" evidence="1">
    <location>
        <begin position="11"/>
        <end position="35"/>
    </location>
</feature>
<feature type="non-terminal residue" evidence="2">
    <location>
        <position position="1"/>
    </location>
</feature>
<protein>
    <submittedName>
        <fullName evidence="2">SGCA isoform 9</fullName>
    </submittedName>
</protein>
<reference evidence="2" key="1">
    <citation type="submission" date="2017-12" db="EMBL/GenBank/DDBJ databases">
        <title>High-resolution comparative analysis of great ape genomes.</title>
        <authorList>
            <person name="Pollen A."/>
            <person name="Hastie A."/>
            <person name="Hormozdiari F."/>
            <person name="Dougherty M."/>
            <person name="Liu R."/>
            <person name="Chaisson M."/>
            <person name="Hoppe E."/>
            <person name="Hill C."/>
            <person name="Pang A."/>
            <person name="Hillier L."/>
            <person name="Baker C."/>
            <person name="Armstrong J."/>
            <person name="Shendure J."/>
            <person name="Paten B."/>
            <person name="Wilson R."/>
            <person name="Chao H."/>
            <person name="Schneider V."/>
            <person name="Ventura M."/>
            <person name="Kronenberg Z."/>
            <person name="Murali S."/>
            <person name="Gordon D."/>
            <person name="Cantsilieris S."/>
            <person name="Munson K."/>
            <person name="Nelson B."/>
            <person name="Raja A."/>
            <person name="Underwood J."/>
            <person name="Diekhans M."/>
            <person name="Fiddes I."/>
            <person name="Haussler D."/>
            <person name="Eichler E."/>
        </authorList>
    </citation>
    <scope>NUCLEOTIDE SEQUENCE [LARGE SCALE GENOMIC DNA]</scope>
    <source>
        <strain evidence="2">Susie</strain>
    </source>
</reference>
<sequence>CPTRCPHHLPRPPPGTPRPAPVAPLHPAQPPPPWLPLRLCHPRRSWASGHSLQSGQL</sequence>
<dbReference type="AlphaFoldDB" id="A0A2J8W8Q3"/>
<evidence type="ECO:0000313" key="2">
    <source>
        <dbReference type="EMBL" id="PNJ66164.1"/>
    </source>
</evidence>
<accession>A0A2J8W8Q3</accession>
<organism evidence="2">
    <name type="scientific">Pongo abelii</name>
    <name type="common">Sumatran orangutan</name>
    <name type="synonym">Pongo pygmaeus abelii</name>
    <dbReference type="NCBI Taxonomy" id="9601"/>
    <lineage>
        <taxon>Eukaryota</taxon>
        <taxon>Metazoa</taxon>
        <taxon>Chordata</taxon>
        <taxon>Craniata</taxon>
        <taxon>Vertebrata</taxon>
        <taxon>Euteleostomi</taxon>
        <taxon>Mammalia</taxon>
        <taxon>Eutheria</taxon>
        <taxon>Euarchontoglires</taxon>
        <taxon>Primates</taxon>
        <taxon>Haplorrhini</taxon>
        <taxon>Catarrhini</taxon>
        <taxon>Hominidae</taxon>
        <taxon>Pongo</taxon>
    </lineage>
</organism>
<dbReference type="EMBL" id="NDHI03003397">
    <property type="protein sequence ID" value="PNJ66164.1"/>
    <property type="molecule type" value="Genomic_DNA"/>
</dbReference>
<name>A0A2J8W8Q3_PONAB</name>
<gene>
    <name evidence="2" type="ORF">CR201_G0012261</name>
</gene>
<evidence type="ECO:0000256" key="1">
    <source>
        <dbReference type="SAM" id="MobiDB-lite"/>
    </source>
</evidence>
<comment type="caution">
    <text evidence="2">The sequence shown here is derived from an EMBL/GenBank/DDBJ whole genome shotgun (WGS) entry which is preliminary data.</text>
</comment>
<feature type="region of interest" description="Disordered" evidence="1">
    <location>
        <begin position="1"/>
        <end position="35"/>
    </location>
</feature>